<dbReference type="Proteomes" id="UP000800082">
    <property type="component" value="Unassembled WGS sequence"/>
</dbReference>
<organism evidence="2 3">
    <name type="scientific">Didymella exigua CBS 183.55</name>
    <dbReference type="NCBI Taxonomy" id="1150837"/>
    <lineage>
        <taxon>Eukaryota</taxon>
        <taxon>Fungi</taxon>
        <taxon>Dikarya</taxon>
        <taxon>Ascomycota</taxon>
        <taxon>Pezizomycotina</taxon>
        <taxon>Dothideomycetes</taxon>
        <taxon>Pleosporomycetidae</taxon>
        <taxon>Pleosporales</taxon>
        <taxon>Pleosporineae</taxon>
        <taxon>Didymellaceae</taxon>
        <taxon>Didymella</taxon>
    </lineage>
</organism>
<sequence>MLFVMPIATIFFKAIFASPAPATSKNATSDFFSQNLPSSSFAFIDVGGMLPGEGDINGQVTNNCPFPVYVRQGVAERSGVTGEKCAGFVKISRNIGDTRVYQVEYSVDRRNNRIWYNLSTEDGAPF</sequence>
<keyword evidence="3" id="KW-1185">Reference proteome</keyword>
<keyword evidence="1" id="KW-0732">Signal</keyword>
<proteinExistence type="predicted"/>
<reference evidence="2" key="1">
    <citation type="journal article" date="2020" name="Stud. Mycol.">
        <title>101 Dothideomycetes genomes: a test case for predicting lifestyles and emergence of pathogens.</title>
        <authorList>
            <person name="Haridas S."/>
            <person name="Albert R."/>
            <person name="Binder M."/>
            <person name="Bloem J."/>
            <person name="Labutti K."/>
            <person name="Salamov A."/>
            <person name="Andreopoulos B."/>
            <person name="Baker S."/>
            <person name="Barry K."/>
            <person name="Bills G."/>
            <person name="Bluhm B."/>
            <person name="Cannon C."/>
            <person name="Castanera R."/>
            <person name="Culley D."/>
            <person name="Daum C."/>
            <person name="Ezra D."/>
            <person name="Gonzalez J."/>
            <person name="Henrissat B."/>
            <person name="Kuo A."/>
            <person name="Liang C."/>
            <person name="Lipzen A."/>
            <person name="Lutzoni F."/>
            <person name="Magnuson J."/>
            <person name="Mondo S."/>
            <person name="Nolan M."/>
            <person name="Ohm R."/>
            <person name="Pangilinan J."/>
            <person name="Park H.-J."/>
            <person name="Ramirez L."/>
            <person name="Alfaro M."/>
            <person name="Sun H."/>
            <person name="Tritt A."/>
            <person name="Yoshinaga Y."/>
            <person name="Zwiers L.-H."/>
            <person name="Turgeon B."/>
            <person name="Goodwin S."/>
            <person name="Spatafora J."/>
            <person name="Crous P."/>
            <person name="Grigoriev I."/>
        </authorList>
    </citation>
    <scope>NUCLEOTIDE SEQUENCE</scope>
    <source>
        <strain evidence="2">CBS 183.55</strain>
    </source>
</reference>
<evidence type="ECO:0000313" key="3">
    <source>
        <dbReference type="Proteomes" id="UP000800082"/>
    </source>
</evidence>
<accession>A0A6A5RT26</accession>
<gene>
    <name evidence="2" type="ORF">M421DRAFT_4617</name>
</gene>
<dbReference type="RefSeq" id="XP_033449734.1">
    <property type="nucleotide sequence ID" value="XM_033594689.1"/>
</dbReference>
<dbReference type="AlphaFoldDB" id="A0A6A5RT26"/>
<dbReference type="OrthoDB" id="3682664at2759"/>
<feature type="signal peptide" evidence="1">
    <location>
        <begin position="1"/>
        <end position="17"/>
    </location>
</feature>
<protein>
    <submittedName>
        <fullName evidence="2">Uncharacterized protein</fullName>
    </submittedName>
</protein>
<dbReference type="EMBL" id="ML978966">
    <property type="protein sequence ID" value="KAF1929486.1"/>
    <property type="molecule type" value="Genomic_DNA"/>
</dbReference>
<name>A0A6A5RT26_9PLEO</name>
<dbReference type="GeneID" id="54352357"/>
<evidence type="ECO:0000313" key="2">
    <source>
        <dbReference type="EMBL" id="KAF1929486.1"/>
    </source>
</evidence>
<evidence type="ECO:0000256" key="1">
    <source>
        <dbReference type="SAM" id="SignalP"/>
    </source>
</evidence>
<feature type="chain" id="PRO_5025543675" evidence="1">
    <location>
        <begin position="18"/>
        <end position="126"/>
    </location>
</feature>